<feature type="domain" description="C2" evidence="6">
    <location>
        <begin position="1"/>
        <end position="50"/>
    </location>
</feature>
<evidence type="ECO:0000313" key="7">
    <source>
        <dbReference type="EMBL" id="KAL0181104.1"/>
    </source>
</evidence>
<keyword evidence="3" id="KW-0677">Repeat</keyword>
<dbReference type="Pfam" id="PF00168">
    <property type="entry name" value="C2"/>
    <property type="match status" value="1"/>
</dbReference>
<evidence type="ECO:0000256" key="5">
    <source>
        <dbReference type="ARBA" id="ARBA00023136"/>
    </source>
</evidence>
<dbReference type="PANTHER" id="PTHR12546">
    <property type="entry name" value="FER-1-LIKE"/>
    <property type="match status" value="1"/>
</dbReference>
<evidence type="ECO:0000256" key="4">
    <source>
        <dbReference type="ARBA" id="ARBA00022989"/>
    </source>
</evidence>
<proteinExistence type="predicted"/>
<dbReference type="SUPFAM" id="SSF49562">
    <property type="entry name" value="C2 domain (Calcium/lipid-binding domain, CaLB)"/>
    <property type="match status" value="1"/>
</dbReference>
<gene>
    <name evidence="7" type="ORF">M9458_023510</name>
</gene>
<evidence type="ECO:0000259" key="6">
    <source>
        <dbReference type="PROSITE" id="PS50004"/>
    </source>
</evidence>
<dbReference type="InterPro" id="IPR037721">
    <property type="entry name" value="Ferlin"/>
</dbReference>
<evidence type="ECO:0000256" key="2">
    <source>
        <dbReference type="ARBA" id="ARBA00022692"/>
    </source>
</evidence>
<dbReference type="AlphaFoldDB" id="A0ABD0Q4L6"/>
<dbReference type="PROSITE" id="PS50004">
    <property type="entry name" value="C2"/>
    <property type="match status" value="1"/>
</dbReference>
<dbReference type="InterPro" id="IPR035892">
    <property type="entry name" value="C2_domain_sf"/>
</dbReference>
<sequence length="67" mass="7665">VFELTVSFPLETELTLYVFDHDLVGSDDLIGETRVDLENRFFSRHRAGCGIALHYDKWVMGLACDDD</sequence>
<dbReference type="Gene3D" id="2.60.40.150">
    <property type="entry name" value="C2 domain"/>
    <property type="match status" value="1"/>
</dbReference>
<feature type="non-terminal residue" evidence="7">
    <location>
        <position position="1"/>
    </location>
</feature>
<organism evidence="7 8">
    <name type="scientific">Cirrhinus mrigala</name>
    <name type="common">Mrigala</name>
    <dbReference type="NCBI Taxonomy" id="683832"/>
    <lineage>
        <taxon>Eukaryota</taxon>
        <taxon>Metazoa</taxon>
        <taxon>Chordata</taxon>
        <taxon>Craniata</taxon>
        <taxon>Vertebrata</taxon>
        <taxon>Euteleostomi</taxon>
        <taxon>Actinopterygii</taxon>
        <taxon>Neopterygii</taxon>
        <taxon>Teleostei</taxon>
        <taxon>Ostariophysi</taxon>
        <taxon>Cypriniformes</taxon>
        <taxon>Cyprinidae</taxon>
        <taxon>Labeoninae</taxon>
        <taxon>Labeonini</taxon>
        <taxon>Cirrhinus</taxon>
    </lineage>
</organism>
<keyword evidence="4" id="KW-1133">Transmembrane helix</keyword>
<feature type="non-terminal residue" evidence="7">
    <location>
        <position position="67"/>
    </location>
</feature>
<keyword evidence="8" id="KW-1185">Reference proteome</keyword>
<dbReference type="Proteomes" id="UP001529510">
    <property type="component" value="Unassembled WGS sequence"/>
</dbReference>
<evidence type="ECO:0000256" key="3">
    <source>
        <dbReference type="ARBA" id="ARBA00022737"/>
    </source>
</evidence>
<comment type="caution">
    <text evidence="7">The sequence shown here is derived from an EMBL/GenBank/DDBJ whole genome shotgun (WGS) entry which is preliminary data.</text>
</comment>
<name>A0ABD0Q4L6_CIRMR</name>
<keyword evidence="2" id="KW-0812">Transmembrane</keyword>
<evidence type="ECO:0000256" key="1">
    <source>
        <dbReference type="ARBA" id="ARBA00004167"/>
    </source>
</evidence>
<evidence type="ECO:0000313" key="8">
    <source>
        <dbReference type="Proteomes" id="UP001529510"/>
    </source>
</evidence>
<dbReference type="PANTHER" id="PTHR12546:SF36">
    <property type="entry name" value="FER-1-LIKE PROTEIN 4"/>
    <property type="match status" value="1"/>
</dbReference>
<comment type="subcellular location">
    <subcellularLocation>
        <location evidence="1">Membrane</location>
        <topology evidence="1">Single-pass membrane protein</topology>
    </subcellularLocation>
</comment>
<dbReference type="InterPro" id="IPR000008">
    <property type="entry name" value="C2_dom"/>
</dbReference>
<keyword evidence="5" id="KW-0472">Membrane</keyword>
<reference evidence="7 8" key="1">
    <citation type="submission" date="2024-05" db="EMBL/GenBank/DDBJ databases">
        <title>Genome sequencing and assembly of Indian major carp, Cirrhinus mrigala (Hamilton, 1822).</title>
        <authorList>
            <person name="Mohindra V."/>
            <person name="Chowdhury L.M."/>
            <person name="Lal K."/>
            <person name="Jena J.K."/>
        </authorList>
    </citation>
    <scope>NUCLEOTIDE SEQUENCE [LARGE SCALE GENOMIC DNA]</scope>
    <source>
        <strain evidence="7">CM1030</strain>
        <tissue evidence="7">Blood</tissue>
    </source>
</reference>
<protein>
    <recommendedName>
        <fullName evidence="6">C2 domain-containing protein</fullName>
    </recommendedName>
</protein>
<dbReference type="GO" id="GO:0016020">
    <property type="term" value="C:membrane"/>
    <property type="evidence" value="ECO:0007669"/>
    <property type="project" value="UniProtKB-SubCell"/>
</dbReference>
<accession>A0ABD0Q4L6</accession>
<dbReference type="EMBL" id="JAMKFB020000011">
    <property type="protein sequence ID" value="KAL0181104.1"/>
    <property type="molecule type" value="Genomic_DNA"/>
</dbReference>